<evidence type="ECO:0000313" key="2">
    <source>
        <dbReference type="Proteomes" id="UP000295496"/>
    </source>
</evidence>
<dbReference type="AlphaFoldDB" id="A0A4R1L2E3"/>
<keyword evidence="2" id="KW-1185">Reference proteome</keyword>
<accession>A0A4R1L2E3</accession>
<protein>
    <submittedName>
        <fullName evidence="1">Uncharacterized protein</fullName>
    </submittedName>
</protein>
<reference evidence="1 2" key="1">
    <citation type="submission" date="2019-03" db="EMBL/GenBank/DDBJ databases">
        <title>Genomic Encyclopedia of Type Strains, Phase IV (KMG-IV): sequencing the most valuable type-strain genomes for metagenomic binning, comparative biology and taxonomic classification.</title>
        <authorList>
            <person name="Goeker M."/>
        </authorList>
    </citation>
    <scope>NUCLEOTIDE SEQUENCE [LARGE SCALE GENOMIC DNA]</scope>
    <source>
        <strain evidence="1 2">DSM 10053</strain>
    </source>
</reference>
<comment type="caution">
    <text evidence="1">The sequence shown here is derived from an EMBL/GenBank/DDBJ whole genome shotgun (WGS) entry which is preliminary data.</text>
</comment>
<gene>
    <name evidence="1" type="ORF">EV692_0185</name>
</gene>
<name>A0A4R1L2E3_9PAST</name>
<evidence type="ECO:0000313" key="1">
    <source>
        <dbReference type="EMBL" id="TCK71130.1"/>
    </source>
</evidence>
<dbReference type="Proteomes" id="UP000295496">
    <property type="component" value="Unassembled WGS sequence"/>
</dbReference>
<proteinExistence type="predicted"/>
<sequence>MAERYNVPRGLAYTETFTKEYMEITNQPTDAGLRPNGWQGSINGYHSTAFAFMPIFVYTVNFY</sequence>
<organism evidence="1 2">
    <name type="scientific">Lonepinella koalarum</name>
    <dbReference type="NCBI Taxonomy" id="53417"/>
    <lineage>
        <taxon>Bacteria</taxon>
        <taxon>Pseudomonadati</taxon>
        <taxon>Pseudomonadota</taxon>
        <taxon>Gammaproteobacteria</taxon>
        <taxon>Pasteurellales</taxon>
        <taxon>Pasteurellaceae</taxon>
        <taxon>Lonepinella</taxon>
    </lineage>
</organism>
<dbReference type="RefSeq" id="WP_132299637.1">
    <property type="nucleotide sequence ID" value="NZ_CP170642.1"/>
</dbReference>
<dbReference type="OrthoDB" id="2079094at2"/>
<dbReference type="EMBL" id="SMGJ01000001">
    <property type="protein sequence ID" value="TCK71130.1"/>
    <property type="molecule type" value="Genomic_DNA"/>
</dbReference>